<keyword evidence="3" id="KW-1185">Reference proteome</keyword>
<dbReference type="InterPro" id="IPR023213">
    <property type="entry name" value="CAT-like_dom_sf"/>
</dbReference>
<dbReference type="InterPro" id="IPR050898">
    <property type="entry name" value="Plant_acyltransferase"/>
</dbReference>
<comment type="similarity">
    <text evidence="1">Belongs to the plant acyltransferase family.</text>
</comment>
<evidence type="ECO:0000313" key="2">
    <source>
        <dbReference type="EMBL" id="RYR79479.1"/>
    </source>
</evidence>
<proteinExistence type="inferred from homology"/>
<dbReference type="PANTHER" id="PTHR31147">
    <property type="entry name" value="ACYL TRANSFERASE 4"/>
    <property type="match status" value="1"/>
</dbReference>
<dbReference type="STRING" id="3818.A0A445EVN1"/>
<dbReference type="EMBL" id="SDMP01000001">
    <property type="protein sequence ID" value="RYR79479.1"/>
    <property type="molecule type" value="Genomic_DNA"/>
</dbReference>
<protein>
    <submittedName>
        <fullName evidence="2">Uncharacterized protein</fullName>
    </submittedName>
</protein>
<comment type="caution">
    <text evidence="2">The sequence shown here is derived from an EMBL/GenBank/DDBJ whole genome shotgun (WGS) entry which is preliminary data.</text>
</comment>
<dbReference type="Gene3D" id="3.30.559.10">
    <property type="entry name" value="Chloramphenicol acetyltransferase-like domain"/>
    <property type="match status" value="4"/>
</dbReference>
<dbReference type="PANTHER" id="PTHR31147:SF25">
    <property type="entry name" value="HXXXD-TYPE ACYL-TRANSFERASE FAMILY PROTEIN"/>
    <property type="match status" value="1"/>
</dbReference>
<evidence type="ECO:0000256" key="1">
    <source>
        <dbReference type="ARBA" id="ARBA00009861"/>
    </source>
</evidence>
<organism evidence="2 3">
    <name type="scientific">Arachis hypogaea</name>
    <name type="common">Peanut</name>
    <dbReference type="NCBI Taxonomy" id="3818"/>
    <lineage>
        <taxon>Eukaryota</taxon>
        <taxon>Viridiplantae</taxon>
        <taxon>Streptophyta</taxon>
        <taxon>Embryophyta</taxon>
        <taxon>Tracheophyta</taxon>
        <taxon>Spermatophyta</taxon>
        <taxon>Magnoliopsida</taxon>
        <taxon>eudicotyledons</taxon>
        <taxon>Gunneridae</taxon>
        <taxon>Pentapetalae</taxon>
        <taxon>rosids</taxon>
        <taxon>fabids</taxon>
        <taxon>Fabales</taxon>
        <taxon>Fabaceae</taxon>
        <taxon>Papilionoideae</taxon>
        <taxon>50 kb inversion clade</taxon>
        <taxon>dalbergioids sensu lato</taxon>
        <taxon>Dalbergieae</taxon>
        <taxon>Pterocarpus clade</taxon>
        <taxon>Arachis</taxon>
    </lineage>
</organism>
<gene>
    <name evidence="2" type="ORF">Ahy_A01g004297</name>
</gene>
<dbReference type="AlphaFoldDB" id="A0A445EVN1"/>
<dbReference type="Pfam" id="PF02458">
    <property type="entry name" value="Transferase"/>
    <property type="match status" value="2"/>
</dbReference>
<dbReference type="Proteomes" id="UP000289738">
    <property type="component" value="Chromosome A01"/>
</dbReference>
<reference evidence="2 3" key="1">
    <citation type="submission" date="2019-01" db="EMBL/GenBank/DDBJ databases">
        <title>Sequencing of cultivated peanut Arachis hypogaea provides insights into genome evolution and oil improvement.</title>
        <authorList>
            <person name="Chen X."/>
        </authorList>
    </citation>
    <scope>NUCLEOTIDE SEQUENCE [LARGE SCALE GENOMIC DNA]</scope>
    <source>
        <strain evidence="3">cv. Fuhuasheng</strain>
        <tissue evidence="2">Leaves</tissue>
    </source>
</reference>
<evidence type="ECO:0000313" key="3">
    <source>
        <dbReference type="Proteomes" id="UP000289738"/>
    </source>
</evidence>
<accession>A0A445EVN1</accession>
<name>A0A445EVN1_ARAHY</name>
<sequence length="890" mass="99340">MAPLNIHIKDVVFVTPSKATPSSILSLSTLDNIPDHNSLCQTIHVYKSSQNHGAYTNDQIDPNPINVIKEALSKALFYYYPLAGRLVKHVDGKFRVHCNPNIGVPFVEAIANCNLSSLHYLDGSDTQVAKLFAFDLPSQDEESVKQYPLGFKVTKFFCGGFVLGMAVSHVVIDGCGASQFLRAIIEFASGRNEASVKPVWERERLIGSFTNTPLPSPMDGPSVASSPYLPSKKALVHECFKVDDENIRRLKMSLIKEFDNNIIETTKENIIITSFESLAAYVWRSRVRALKLSYDGKTMLSVIVGIRRHLLDPPLPEGYYGNAIVDANVVLKVKELNEKPLSQVVKHIKESKKVAFTKEYIRNSINTFESTVEDFDVEGSGAFMSLTDWKHLGFLEKLDFRGNVLVNALPAPCNMFGSVGLCIFAPLSNIDSSMKGGVRVFVSLPNDAMPKFREEMEALRPDLNMLCHIIQVYKSQKHDAYPNDQIDPNLINVIKKSLSMALFYYYPLAGKIVKHDDGKFRVHCNSNDSVPFIEAIANCNLSSLHYLDGIDDMEVAKQLAFELPSQDDESGHHYPLGFKVTKFLCGGFTIGIGVSHVVCDGFGVSQFLHAIIELARGRSEPSIKPVWERERLMGSITEMPLPSPMDDASAAVSPYLPTTTLVHECFKVDGESIRRLKMRLIKEFTNHNNIKTMKEIFTNFESLTAYIWRSRARALKLNHDGKTMLGILVGARRHLDPPLPEGYYGNAIVDANVVLSVKELMEKPLSQVVKHIKEIKKVAFTRNYITDSINTLVTKEQDFNVEGIGAYFNVTDWKHLGFLENMDFGGNVLMNSLPAPCNMFAAVDLCIFAPPSKLDSSMKDEGVRVFVSLPNAAMPKFREEMEALSLLNSI</sequence>